<gene>
    <name evidence="1" type="ORF">LA5096_06103</name>
</gene>
<dbReference type="GO" id="GO:0016485">
    <property type="term" value="P:protein processing"/>
    <property type="evidence" value="ECO:0007669"/>
    <property type="project" value="TreeGrafter"/>
</dbReference>
<dbReference type="STRING" id="311410.LA5095_06010"/>
<dbReference type="PANTHER" id="PTHR30302">
    <property type="entry name" value="HYDROGENASE 1 MATURATION PROTEASE"/>
    <property type="match status" value="1"/>
</dbReference>
<dbReference type="PANTHER" id="PTHR30302:SF5">
    <property type="entry name" value="SLR1876 PROTEIN"/>
    <property type="match status" value="1"/>
</dbReference>
<sequence>MLLIGYGNPGRGDDGLGPAFSERIAERSLQGLEVDTDYQLVAEHALAISVHELVIFVDAEIEGEHAFSFKEVQPALPQTIGSHSFVPETVLSLCTTLFGVTPCAYVLGISGLDFGEIKEGLSTQASENLVEAEAFFLNWLEHRALEKGAAHA</sequence>
<protein>
    <submittedName>
        <fullName evidence="1">Hydrogenase maturation protease</fullName>
    </submittedName>
</protein>
<accession>A0A0M7B139</accession>
<keyword evidence="1" id="KW-0378">Hydrolase</keyword>
<evidence type="ECO:0000313" key="2">
    <source>
        <dbReference type="Proteomes" id="UP000049983"/>
    </source>
</evidence>
<dbReference type="RefSeq" id="WP_055391636.1">
    <property type="nucleotide sequence ID" value="NZ_CXWA01000016.1"/>
</dbReference>
<organism evidence="1 2">
    <name type="scientific">Roseibium album</name>
    <dbReference type="NCBI Taxonomy" id="311410"/>
    <lineage>
        <taxon>Bacteria</taxon>
        <taxon>Pseudomonadati</taxon>
        <taxon>Pseudomonadota</taxon>
        <taxon>Alphaproteobacteria</taxon>
        <taxon>Hyphomicrobiales</taxon>
        <taxon>Stappiaceae</taxon>
        <taxon>Roseibium</taxon>
    </lineage>
</organism>
<reference evidence="2" key="1">
    <citation type="submission" date="2015-07" db="EMBL/GenBank/DDBJ databases">
        <authorList>
            <person name="Rodrigo-Torres Lidia"/>
            <person name="Arahal R.David."/>
        </authorList>
    </citation>
    <scope>NUCLEOTIDE SEQUENCE [LARGE SCALE GENOMIC DNA]</scope>
    <source>
        <strain evidence="2">CECT 5096</strain>
    </source>
</reference>
<proteinExistence type="predicted"/>
<keyword evidence="1" id="KW-0645">Protease</keyword>
<dbReference type="Gene3D" id="3.40.50.1450">
    <property type="entry name" value="HybD-like"/>
    <property type="match status" value="1"/>
</dbReference>
<dbReference type="GO" id="GO:0008047">
    <property type="term" value="F:enzyme activator activity"/>
    <property type="evidence" value="ECO:0007669"/>
    <property type="project" value="InterPro"/>
</dbReference>
<evidence type="ECO:0000313" key="1">
    <source>
        <dbReference type="EMBL" id="CTQ79269.1"/>
    </source>
</evidence>
<dbReference type="InterPro" id="IPR000671">
    <property type="entry name" value="Peptidase_A31"/>
</dbReference>
<dbReference type="EMBL" id="CXWC01000018">
    <property type="protein sequence ID" value="CTQ79269.1"/>
    <property type="molecule type" value="Genomic_DNA"/>
</dbReference>
<name>A0A0M7B139_9HYPH</name>
<keyword evidence="2" id="KW-1185">Reference proteome</keyword>
<dbReference type="OrthoDB" id="9792731at2"/>
<dbReference type="AlphaFoldDB" id="A0A0M7B139"/>
<dbReference type="InterPro" id="IPR023430">
    <property type="entry name" value="Pept_HybD-like_dom_sf"/>
</dbReference>
<dbReference type="Proteomes" id="UP000049983">
    <property type="component" value="Unassembled WGS sequence"/>
</dbReference>
<dbReference type="SUPFAM" id="SSF53163">
    <property type="entry name" value="HybD-like"/>
    <property type="match status" value="1"/>
</dbReference>
<dbReference type="GO" id="GO:0004175">
    <property type="term" value="F:endopeptidase activity"/>
    <property type="evidence" value="ECO:0007669"/>
    <property type="project" value="TreeGrafter"/>
</dbReference>
<dbReference type="GeneID" id="97673331"/>
<dbReference type="NCBIfam" id="TIGR00072">
    <property type="entry name" value="hydrog_prot"/>
    <property type="match status" value="1"/>
</dbReference>